<name>X1BQF8_9ZZZZ</name>
<gene>
    <name evidence="1" type="ORF">S01H4_28548</name>
</gene>
<accession>X1BQF8</accession>
<dbReference type="AlphaFoldDB" id="X1BQF8"/>
<reference evidence="1" key="1">
    <citation type="journal article" date="2014" name="Front. Microbiol.">
        <title>High frequency of phylogenetically diverse reductive dehalogenase-homologous genes in deep subseafloor sedimentary metagenomes.</title>
        <authorList>
            <person name="Kawai M."/>
            <person name="Futagami T."/>
            <person name="Toyoda A."/>
            <person name="Takaki Y."/>
            <person name="Nishi S."/>
            <person name="Hori S."/>
            <person name="Arai W."/>
            <person name="Tsubouchi T."/>
            <person name="Morono Y."/>
            <person name="Uchiyama I."/>
            <person name="Ito T."/>
            <person name="Fujiyama A."/>
            <person name="Inagaki F."/>
            <person name="Takami H."/>
        </authorList>
    </citation>
    <scope>NUCLEOTIDE SEQUENCE</scope>
    <source>
        <strain evidence="1">Expedition CK06-06</strain>
    </source>
</reference>
<evidence type="ECO:0000313" key="1">
    <source>
        <dbReference type="EMBL" id="GAG86378.1"/>
    </source>
</evidence>
<feature type="non-terminal residue" evidence="1">
    <location>
        <position position="1"/>
    </location>
</feature>
<comment type="caution">
    <text evidence="1">The sequence shown here is derived from an EMBL/GenBank/DDBJ whole genome shotgun (WGS) entry which is preliminary data.</text>
</comment>
<protein>
    <submittedName>
        <fullName evidence="1">Uncharacterized protein</fullName>
    </submittedName>
</protein>
<dbReference type="EMBL" id="BART01014232">
    <property type="protein sequence ID" value="GAG86378.1"/>
    <property type="molecule type" value="Genomic_DNA"/>
</dbReference>
<proteinExistence type="predicted"/>
<sequence>LPPQEMFGLRKSPISPYYLITYDGSMTLGELYPSVYMTRIIQSIKSRFFCYYAYEGYTAFGFFNSLPPSENFGFDTEPKPLRAGVESETIIKYLKNSKNLKEVFVGLINAHNSALLEQYLIPDYETLLNKLLKEEED</sequence>
<organism evidence="1">
    <name type="scientific">marine sediment metagenome</name>
    <dbReference type="NCBI Taxonomy" id="412755"/>
    <lineage>
        <taxon>unclassified sequences</taxon>
        <taxon>metagenomes</taxon>
        <taxon>ecological metagenomes</taxon>
    </lineage>
</organism>